<dbReference type="AlphaFoldDB" id="A0A142EC96"/>
<dbReference type="PATRIC" id="fig|1639.1340.peg.3045"/>
<evidence type="ECO:0000313" key="8">
    <source>
        <dbReference type="Proteomes" id="UP000337746"/>
    </source>
</evidence>
<dbReference type="InterPro" id="IPR027994">
    <property type="entry name" value="WxL_dom"/>
</dbReference>
<dbReference type="EMBL" id="AABEVT010000010">
    <property type="protein sequence ID" value="EAH0253583.1"/>
    <property type="molecule type" value="Genomic_DNA"/>
</dbReference>
<organism evidence="3">
    <name type="scientific">Listeria monocytogenes</name>
    <dbReference type="NCBI Taxonomy" id="1639"/>
    <lineage>
        <taxon>Bacteria</taxon>
        <taxon>Bacillati</taxon>
        <taxon>Bacillota</taxon>
        <taxon>Bacilli</taxon>
        <taxon>Bacillales</taxon>
        <taxon>Listeriaceae</taxon>
        <taxon>Listeria</taxon>
    </lineage>
</organism>
<evidence type="ECO:0000313" key="3">
    <source>
        <dbReference type="EMBL" id="AMQ45784.1"/>
    </source>
</evidence>
<feature type="domain" description="WxL" evidence="2">
    <location>
        <begin position="65"/>
        <end position="224"/>
    </location>
</feature>
<dbReference type="Proteomes" id="UP000337746">
    <property type="component" value="Unassembled WGS sequence"/>
</dbReference>
<evidence type="ECO:0000313" key="5">
    <source>
        <dbReference type="EMBL" id="EAH0253583.1"/>
    </source>
</evidence>
<keyword evidence="3" id="KW-0614">Plasmid</keyword>
<gene>
    <name evidence="4" type="ORF">BCZ21_14325</name>
    <name evidence="5" type="ORF">D4U23_14415</name>
    <name evidence="6" type="ORF">GHH22_14580</name>
    <name evidence="7" type="ORF">GHO09_13965</name>
    <name evidence="3" type="ORF">pA144_0039</name>
</gene>
<evidence type="ECO:0000313" key="4">
    <source>
        <dbReference type="EMBL" id="EAG2088441.1"/>
    </source>
</evidence>
<protein>
    <recommendedName>
        <fullName evidence="2">WxL domain-containing protein</fullName>
    </recommendedName>
</protein>
<evidence type="ECO:0000259" key="2">
    <source>
        <dbReference type="Pfam" id="PF13731"/>
    </source>
</evidence>
<dbReference type="EMBL" id="AABAWE010000009">
    <property type="protein sequence ID" value="EAG2088441.1"/>
    <property type="molecule type" value="Genomic_DNA"/>
</dbReference>
<proteinExistence type="predicted"/>
<reference evidence="5 9" key="4">
    <citation type="submission" date="2019-04" db="EMBL/GenBank/DDBJ databases">
        <authorList>
            <person name="Ashton P.M."/>
            <person name="Dallman T."/>
            <person name="Nair S."/>
            <person name="De Pinna E."/>
            <person name="Peters T."/>
            <person name="Grant K."/>
        </authorList>
    </citation>
    <scope>NUCLEOTIDE SEQUENCE [LARGE SCALE GENOMIC DNA]</scope>
    <source>
        <strain evidence="5 9">406731</strain>
    </source>
</reference>
<dbReference type="Proteomes" id="UP000840567">
    <property type="component" value="Unassembled WGS sequence"/>
</dbReference>
<keyword evidence="1" id="KW-1133">Transmembrane helix</keyword>
<dbReference type="Proteomes" id="UP000840039">
    <property type="component" value="Unassembled WGS sequence"/>
</dbReference>
<evidence type="ECO:0000313" key="10">
    <source>
        <dbReference type="Proteomes" id="UP000840567"/>
    </source>
</evidence>
<name>A0A142EC96_LISMN</name>
<reference evidence="3" key="1">
    <citation type="submission" date="2016-01" db="EMBL/GenBank/DDBJ databases">
        <title>Whole Genome Sequence of Listeria monocytogenes Serovar 1/2a Strain IZSAM_Lm_15_17439_A144 responsible of a human outbreak in 2008.</title>
        <authorList>
            <person name="Orsini M."/>
            <person name="Ordinelli A."/>
            <person name="Cornacchia A."/>
            <person name="Acciari V."/>
            <person name="Centorame P."/>
            <person name="Torresi M."/>
            <person name="Pompei A."/>
            <person name="Camma C."/>
            <person name="Gattuso A."/>
            <person name="Gianfranceschi M."/>
            <person name="Pomilio F."/>
        </authorList>
    </citation>
    <scope>NUCLEOTIDE SEQUENCE</scope>
    <source>
        <strain evidence="3">IZSAM_Lm_15_17439_A144</strain>
        <plasmid evidence="3">pLmA144</plasmid>
    </source>
</reference>
<evidence type="ECO:0000313" key="7">
    <source>
        <dbReference type="EMBL" id="HAA8491613.1"/>
    </source>
</evidence>
<geneLocation type="plasmid" evidence="3">
    <name>pLmA144</name>
</geneLocation>
<evidence type="ECO:0000313" key="6">
    <source>
        <dbReference type="EMBL" id="HAA8054367.1"/>
    </source>
</evidence>
<accession>A0A142EC96</accession>
<dbReference type="Proteomes" id="UP000566597">
    <property type="component" value="Unassembled WGS sequence"/>
</dbReference>
<dbReference type="EMBL" id="DAAEQL010000010">
    <property type="protein sequence ID" value="HAA8491613.1"/>
    <property type="molecule type" value="Genomic_DNA"/>
</dbReference>
<sequence length="233" mass="24414">MGNYDVSYARRLHKRTKTWLFRFAMTLAISTLIATPFLVPHSVSAAQSTSTKGTAAVKAGDLTANFAGNVIGSFSDTIDLSTNKSGSITAKLNNLTVQDSTGTGRGYDVVLSATQLKEVTPTGGFKAGTTAKTLPTKSLQLNVSGSELQAASNTTSVKPALQTGNKTVDGDSVTILKAGKNAGQGQFDYSFSDQSLTLFYDPATTPADPVNYPSQDTPYETTVTVAVVQGPQN</sequence>
<feature type="transmembrane region" description="Helical" evidence="1">
    <location>
        <begin position="20"/>
        <end position="39"/>
    </location>
</feature>
<dbReference type="RefSeq" id="WP_025370675.1">
    <property type="nucleotide sequence ID" value="NZ_BAAFVF010000014.1"/>
</dbReference>
<keyword evidence="1" id="KW-0472">Membrane</keyword>
<keyword evidence="1" id="KW-0812">Transmembrane</keyword>
<reference evidence="6" key="5">
    <citation type="submission" date="2019-10" db="EMBL/GenBank/DDBJ databases">
        <authorList>
            <consortium name="NCBI Pathogen Detection Project"/>
        </authorList>
    </citation>
    <scope>NUCLEOTIDE SEQUENCE</scope>
    <source>
        <strain evidence="6">09CEB371LM</strain>
        <strain evidence="7">Sam_F526FDD3-C0F7-43DB-B204-E231FEF9C926</strain>
    </source>
</reference>
<reference evidence="4 8" key="3">
    <citation type="submission" date="2018-06" db="EMBL/GenBank/DDBJ databases">
        <authorList>
            <consortium name="GenomeTrakr: Next Generation Sequencing Network for Food Pathogen Tracability"/>
        </authorList>
    </citation>
    <scope>NUCLEOTIDE SEQUENCE [LARGE SCALE GENOMIC DNA]</scope>
    <source>
        <strain evidence="4 8">FLAG-54356</strain>
    </source>
</reference>
<dbReference type="EMBL" id="KU513859">
    <property type="protein sequence ID" value="AMQ45784.1"/>
    <property type="molecule type" value="Genomic_DNA"/>
</dbReference>
<dbReference type="EMBL" id="DAAEEB010000014">
    <property type="protein sequence ID" value="HAA8054367.1"/>
    <property type="molecule type" value="Genomic_DNA"/>
</dbReference>
<dbReference type="Pfam" id="PF13731">
    <property type="entry name" value="WxL"/>
    <property type="match status" value="1"/>
</dbReference>
<evidence type="ECO:0000256" key="1">
    <source>
        <dbReference type="SAM" id="Phobius"/>
    </source>
</evidence>
<reference evidence="6 10" key="2">
    <citation type="journal article" date="2018" name="Genome Biol.">
        <title>SKESA: strategic k-mer extension for scrupulous assemblies.</title>
        <authorList>
            <person name="Souvorov A."/>
            <person name="Agarwala R."/>
            <person name="Lipman D.J."/>
        </authorList>
    </citation>
    <scope>NUCLEOTIDE SEQUENCE [LARGE SCALE GENOMIC DNA]</scope>
    <source>
        <strain evidence="6">09CEB371LM</strain>
        <strain evidence="7">Sam_F526FDD3-C0F7-43DB-B204-E231FEF9C926</strain>
    </source>
</reference>
<evidence type="ECO:0000313" key="9">
    <source>
        <dbReference type="Proteomes" id="UP000566597"/>
    </source>
</evidence>